<protein>
    <recommendedName>
        <fullName evidence="3">Potassium channel domain-containing protein</fullName>
    </recommendedName>
</protein>
<proteinExistence type="predicted"/>
<evidence type="ECO:0000256" key="1">
    <source>
        <dbReference type="SAM" id="Phobius"/>
    </source>
</evidence>
<keyword evidence="1" id="KW-1133">Transmembrane helix</keyword>
<evidence type="ECO:0000313" key="2">
    <source>
        <dbReference type="EMBL" id="QHS84726.1"/>
    </source>
</evidence>
<organism evidence="2">
    <name type="scientific">viral metagenome</name>
    <dbReference type="NCBI Taxonomy" id="1070528"/>
    <lineage>
        <taxon>unclassified sequences</taxon>
        <taxon>metagenomes</taxon>
        <taxon>organismal metagenomes</taxon>
    </lineage>
</organism>
<keyword evidence="1" id="KW-0812">Transmembrane</keyword>
<accession>A0A6C0AYX4</accession>
<sequence length="119" mass="13964">MNIFNIFNISSKKGKIFFKYNIISIILFSILYWIADYMLTYYPKISKTLFLGEYTEKNPVNPYYYWLWHSFVTQTTVGYSGITTESGIPISYLNLQSNVYKVCNFAQLFTILLITTLSI</sequence>
<reference evidence="2" key="1">
    <citation type="journal article" date="2020" name="Nature">
        <title>Giant virus diversity and host interactions through global metagenomics.</title>
        <authorList>
            <person name="Schulz F."/>
            <person name="Roux S."/>
            <person name="Paez-Espino D."/>
            <person name="Jungbluth S."/>
            <person name="Walsh D.A."/>
            <person name="Denef V.J."/>
            <person name="McMahon K.D."/>
            <person name="Konstantinidis K.T."/>
            <person name="Eloe-Fadrosh E.A."/>
            <person name="Kyrpides N.C."/>
            <person name="Woyke T."/>
        </authorList>
    </citation>
    <scope>NUCLEOTIDE SEQUENCE</scope>
    <source>
        <strain evidence="2">GVMAG-S-ERX556022-25</strain>
    </source>
</reference>
<dbReference type="AlphaFoldDB" id="A0A6C0AYX4"/>
<dbReference type="EMBL" id="MN738812">
    <property type="protein sequence ID" value="QHS84726.1"/>
    <property type="molecule type" value="Genomic_DNA"/>
</dbReference>
<keyword evidence="1" id="KW-0472">Membrane</keyword>
<dbReference type="SUPFAM" id="SSF81324">
    <property type="entry name" value="Voltage-gated potassium channels"/>
    <property type="match status" value="1"/>
</dbReference>
<dbReference type="Gene3D" id="1.10.287.70">
    <property type="match status" value="1"/>
</dbReference>
<evidence type="ECO:0008006" key="3">
    <source>
        <dbReference type="Google" id="ProtNLM"/>
    </source>
</evidence>
<name>A0A6C0AYX4_9ZZZZ</name>
<feature type="transmembrane region" description="Helical" evidence="1">
    <location>
        <begin position="16"/>
        <end position="35"/>
    </location>
</feature>